<evidence type="ECO:0000256" key="2">
    <source>
        <dbReference type="ARBA" id="ARBA00008791"/>
    </source>
</evidence>
<evidence type="ECO:0000259" key="5">
    <source>
        <dbReference type="Pfam" id="PF00582"/>
    </source>
</evidence>
<dbReference type="PANTHER" id="PTHR47892">
    <property type="entry name" value="UNIVERSAL STRESS PROTEIN E"/>
    <property type="match status" value="1"/>
</dbReference>
<proteinExistence type="inferred from homology"/>
<dbReference type="Gene3D" id="3.40.50.12370">
    <property type="match status" value="1"/>
</dbReference>
<organism evidence="6 7">
    <name type="scientific">Pseudomonas borbori</name>
    <dbReference type="NCBI Taxonomy" id="289003"/>
    <lineage>
        <taxon>Bacteria</taxon>
        <taxon>Pseudomonadati</taxon>
        <taxon>Pseudomonadota</taxon>
        <taxon>Gammaproteobacteria</taxon>
        <taxon>Pseudomonadales</taxon>
        <taxon>Pseudomonadaceae</taxon>
        <taxon>Pseudomonas</taxon>
    </lineage>
</organism>
<name>A0A1I5VCW0_9PSED</name>
<feature type="domain" description="UspA" evidence="5">
    <location>
        <begin position="18"/>
        <end position="159"/>
    </location>
</feature>
<dbReference type="AlphaFoldDB" id="A0A1I5VCW0"/>
<gene>
    <name evidence="6" type="ORF">SAMN05216190_13027</name>
</gene>
<reference evidence="7" key="1">
    <citation type="submission" date="2016-10" db="EMBL/GenBank/DDBJ databases">
        <authorList>
            <person name="Varghese N."/>
            <person name="Submissions S."/>
        </authorList>
    </citation>
    <scope>NUCLEOTIDE SEQUENCE [LARGE SCALE GENOMIC DNA]</scope>
    <source>
        <strain evidence="7">DSM 17834</strain>
    </source>
</reference>
<evidence type="ECO:0000256" key="4">
    <source>
        <dbReference type="ARBA" id="ARBA00037131"/>
    </source>
</evidence>
<dbReference type="Pfam" id="PF00582">
    <property type="entry name" value="Usp"/>
    <property type="match status" value="2"/>
</dbReference>
<dbReference type="EMBL" id="FOWX01000030">
    <property type="protein sequence ID" value="SFQ05398.1"/>
    <property type="molecule type" value="Genomic_DNA"/>
</dbReference>
<evidence type="ECO:0000256" key="3">
    <source>
        <dbReference type="ARBA" id="ARBA00022490"/>
    </source>
</evidence>
<dbReference type="GO" id="GO:0005737">
    <property type="term" value="C:cytoplasm"/>
    <property type="evidence" value="ECO:0007669"/>
    <property type="project" value="UniProtKB-SubCell"/>
</dbReference>
<evidence type="ECO:0000313" key="7">
    <source>
        <dbReference type="Proteomes" id="UP000198784"/>
    </source>
</evidence>
<sequence length="316" mass="35579">MRCNVQLIHSEVQAMNLQQLLVVIDPQQTPQPALDRAVWLARKTRAQLHLLLVEYNAALEAGHLFDTAMQSRGRAALIERGTAWLEELAAPLRAEGLEVHLDVRWGRPLHKLVLEKVAELAPDLVLKSTVHDSLLRRLLLTNSCWQLIRHCPIPLWLVHHAEWQGHSLCAALDPLHSADKPAALDHQLIRAASELSGQLGMRAHYLHSYSPLPRTLMFDAQLVANYDDYVARCAAQHREAFEQLIGHYPIATPDTHLIEGFAEEVLPRFVREQHVDLLLMGAIARGHLDTALIGHTAERILENLDCDLLVLKPEQA</sequence>
<dbReference type="STRING" id="289003.SAMN05216190_13027"/>
<accession>A0A1I5VCW0</accession>
<keyword evidence="3" id="KW-0963">Cytoplasm</keyword>
<protein>
    <submittedName>
        <fullName evidence="6">Universal stress protein E</fullName>
    </submittedName>
</protein>
<comment type="function">
    <text evidence="4">Required for resistance to DNA-damaging agents.</text>
</comment>
<dbReference type="SUPFAM" id="SSF52402">
    <property type="entry name" value="Adenine nucleotide alpha hydrolases-like"/>
    <property type="match status" value="2"/>
</dbReference>
<keyword evidence="7" id="KW-1185">Reference proteome</keyword>
<comment type="subcellular location">
    <subcellularLocation>
        <location evidence="1">Cytoplasm</location>
    </subcellularLocation>
</comment>
<feature type="domain" description="UspA" evidence="5">
    <location>
        <begin position="186"/>
        <end position="312"/>
    </location>
</feature>
<dbReference type="PANTHER" id="PTHR47892:SF1">
    <property type="entry name" value="UNIVERSAL STRESS PROTEIN E"/>
    <property type="match status" value="1"/>
</dbReference>
<dbReference type="Proteomes" id="UP000198784">
    <property type="component" value="Unassembled WGS sequence"/>
</dbReference>
<evidence type="ECO:0000313" key="6">
    <source>
        <dbReference type="EMBL" id="SFQ05398.1"/>
    </source>
</evidence>
<evidence type="ECO:0000256" key="1">
    <source>
        <dbReference type="ARBA" id="ARBA00004496"/>
    </source>
</evidence>
<dbReference type="InterPro" id="IPR006016">
    <property type="entry name" value="UspA"/>
</dbReference>
<comment type="similarity">
    <text evidence="2">Belongs to the universal stress protein A family.</text>
</comment>